<dbReference type="AlphaFoldDB" id="A0A0G1VHQ7"/>
<evidence type="ECO:0000313" key="1">
    <source>
        <dbReference type="EMBL" id="KKW05770.1"/>
    </source>
</evidence>
<evidence type="ECO:0000313" key="2">
    <source>
        <dbReference type="Proteomes" id="UP000034589"/>
    </source>
</evidence>
<protein>
    <submittedName>
        <fullName evidence="1">Uncharacterized protein</fullName>
    </submittedName>
</protein>
<gene>
    <name evidence="1" type="ORF">UY39_C0050G0006</name>
</gene>
<reference evidence="1 2" key="1">
    <citation type="journal article" date="2015" name="Nature">
        <title>rRNA introns, odd ribosomes, and small enigmatic genomes across a large radiation of phyla.</title>
        <authorList>
            <person name="Brown C.T."/>
            <person name="Hug L.A."/>
            <person name="Thomas B.C."/>
            <person name="Sharon I."/>
            <person name="Castelle C.J."/>
            <person name="Singh A."/>
            <person name="Wilkins M.J."/>
            <person name="Williams K.H."/>
            <person name="Banfield J.F."/>
        </authorList>
    </citation>
    <scope>NUCLEOTIDE SEQUENCE [LARGE SCALE GENOMIC DNA]</scope>
</reference>
<name>A0A0G1VHQ7_9BACT</name>
<dbReference type="EMBL" id="LCPV01000050">
    <property type="protein sequence ID" value="KKW05770.1"/>
    <property type="molecule type" value="Genomic_DNA"/>
</dbReference>
<accession>A0A0G1VHQ7</accession>
<proteinExistence type="predicted"/>
<dbReference type="Proteomes" id="UP000034589">
    <property type="component" value="Unassembled WGS sequence"/>
</dbReference>
<sequence>MSIEGQPDFPAQESINFEGMNERLDTARERAHNILMATAHSDEEKVARIRDEYLNTDTQLADLANMLIGATNQDTRADPARYRGIALAFLDIQSDSGARDLLDERA</sequence>
<comment type="caution">
    <text evidence="1">The sequence shown here is derived from an EMBL/GenBank/DDBJ whole genome shotgun (WGS) entry which is preliminary data.</text>
</comment>
<organism evidence="1 2">
    <name type="scientific">Candidatus Kaiserbacteria bacterium GW2011_GWC2_49_12</name>
    <dbReference type="NCBI Taxonomy" id="1618675"/>
    <lineage>
        <taxon>Bacteria</taxon>
        <taxon>Candidatus Kaiseribacteriota</taxon>
    </lineage>
</organism>